<dbReference type="CDD" id="cd00982">
    <property type="entry name" value="gltB_C"/>
    <property type="match status" value="1"/>
</dbReference>
<evidence type="ECO:0000256" key="16">
    <source>
        <dbReference type="ARBA" id="ARBA00029440"/>
    </source>
</evidence>
<dbReference type="FunFam" id="3.20.20.70:FF:000031">
    <property type="entry name" value="Glutamate synthase 1 [NADH]"/>
    <property type="match status" value="1"/>
</dbReference>
<keyword evidence="9" id="KW-0274">FAD</keyword>
<comment type="similarity">
    <text evidence="4">Belongs to the glutamate synthase family.</text>
</comment>
<keyword evidence="11 20" id="KW-0560">Oxidoreductase</keyword>
<protein>
    <submittedName>
        <fullName evidence="20">Glutamate synthase large subunit</fullName>
        <ecNumber evidence="20">1.4.1.13</ecNumber>
    </submittedName>
</protein>
<dbReference type="SUPFAM" id="SSF51395">
    <property type="entry name" value="FMN-linked oxidoreductases"/>
    <property type="match status" value="1"/>
</dbReference>
<accession>A0AAJ5ZKD6</accession>
<dbReference type="InterPro" id="IPR013785">
    <property type="entry name" value="Aldolase_TIM"/>
</dbReference>
<feature type="compositionally biased region" description="Basic and acidic residues" evidence="17">
    <location>
        <begin position="1"/>
        <end position="12"/>
    </location>
</feature>
<dbReference type="CDD" id="cd02808">
    <property type="entry name" value="GltS_FMN"/>
    <property type="match status" value="1"/>
</dbReference>
<keyword evidence="10" id="KW-0315">Glutamine amidotransferase</keyword>
<evidence type="ECO:0000313" key="19">
    <source>
        <dbReference type="EMBL" id="MDG0867320.1"/>
    </source>
</evidence>
<proteinExistence type="inferred from homology"/>
<feature type="compositionally biased region" description="Polar residues" evidence="17">
    <location>
        <begin position="13"/>
        <end position="23"/>
    </location>
</feature>
<evidence type="ECO:0000256" key="9">
    <source>
        <dbReference type="ARBA" id="ARBA00022827"/>
    </source>
</evidence>
<dbReference type="PANTHER" id="PTHR11938">
    <property type="entry name" value="FAD NADPH DEHYDROGENASE/OXIDOREDUCTASE"/>
    <property type="match status" value="1"/>
</dbReference>
<dbReference type="GO" id="GO:0004355">
    <property type="term" value="F:glutamate synthase (NADPH) activity"/>
    <property type="evidence" value="ECO:0007669"/>
    <property type="project" value="UniProtKB-EC"/>
</dbReference>
<keyword evidence="21" id="KW-1185">Reference proteome</keyword>
<dbReference type="Proteomes" id="UP001219901">
    <property type="component" value="Chromosome"/>
</dbReference>
<dbReference type="InterPro" id="IPR006982">
    <property type="entry name" value="Glu_synth_centr_N"/>
</dbReference>
<dbReference type="Proteomes" id="UP001321249">
    <property type="component" value="Unassembled WGS sequence"/>
</dbReference>
<dbReference type="Gene3D" id="3.60.20.10">
    <property type="entry name" value="Glutamine Phosphoribosylpyrophosphate, subunit 1, domain 1"/>
    <property type="match status" value="1"/>
</dbReference>
<comment type="cofactor">
    <cofactor evidence="2">
        <name>[3Fe-4S] cluster</name>
        <dbReference type="ChEBI" id="CHEBI:21137"/>
    </cofactor>
</comment>
<gene>
    <name evidence="20" type="primary">gltB</name>
    <name evidence="19" type="ORF">GKO46_09585</name>
    <name evidence="20" type="ORF">GKO48_11955</name>
</gene>
<evidence type="ECO:0000256" key="13">
    <source>
        <dbReference type="ARBA" id="ARBA00023014"/>
    </source>
</evidence>
<reference evidence="21 22" key="1">
    <citation type="submission" date="2019-11" db="EMBL/GenBank/DDBJ databases">
        <authorList>
            <person name="Cho J.-C."/>
        </authorList>
    </citation>
    <scope>NUCLEOTIDE SEQUENCE [LARGE SCALE GENOMIC DNA]</scope>
    <source>
        <strain evidence="20 21">JH1073</strain>
        <strain evidence="19 22">JH702</strain>
    </source>
</reference>
<dbReference type="SUPFAM" id="SSF69336">
    <property type="entry name" value="Alpha subunit of glutamate synthase, C-terminal domain"/>
    <property type="match status" value="1"/>
</dbReference>
<evidence type="ECO:0000313" key="21">
    <source>
        <dbReference type="Proteomes" id="UP001219901"/>
    </source>
</evidence>
<keyword evidence="8" id="KW-0479">Metal-binding</keyword>
<evidence type="ECO:0000256" key="14">
    <source>
        <dbReference type="ARBA" id="ARBA00023164"/>
    </source>
</evidence>
<name>A0AAJ5ZKD6_9CHLR</name>
<dbReference type="InterPro" id="IPR050711">
    <property type="entry name" value="ET-N_metabolism_enzyme"/>
</dbReference>
<dbReference type="GO" id="GO:0019676">
    <property type="term" value="P:ammonia assimilation cycle"/>
    <property type="evidence" value="ECO:0007669"/>
    <property type="project" value="TreeGrafter"/>
</dbReference>
<evidence type="ECO:0000256" key="7">
    <source>
        <dbReference type="ARBA" id="ARBA00022643"/>
    </source>
</evidence>
<evidence type="ECO:0000313" key="20">
    <source>
        <dbReference type="EMBL" id="WFG40292.1"/>
    </source>
</evidence>
<evidence type="ECO:0000313" key="22">
    <source>
        <dbReference type="Proteomes" id="UP001321249"/>
    </source>
</evidence>
<evidence type="ECO:0000256" key="10">
    <source>
        <dbReference type="ARBA" id="ARBA00022962"/>
    </source>
</evidence>
<comment type="pathway">
    <text evidence="16">Amino-acid biosynthesis.</text>
</comment>
<dbReference type="GO" id="GO:0046872">
    <property type="term" value="F:metal ion binding"/>
    <property type="evidence" value="ECO:0007669"/>
    <property type="project" value="UniProtKB-KW"/>
</dbReference>
<evidence type="ECO:0000259" key="18">
    <source>
        <dbReference type="PROSITE" id="PS51278"/>
    </source>
</evidence>
<dbReference type="GO" id="GO:0006537">
    <property type="term" value="P:glutamate biosynthetic process"/>
    <property type="evidence" value="ECO:0007669"/>
    <property type="project" value="UniProtKB-KW"/>
</dbReference>
<dbReference type="RefSeq" id="WP_342825573.1">
    <property type="nucleotide sequence ID" value="NZ_CP046146.1"/>
</dbReference>
<evidence type="ECO:0000256" key="3">
    <source>
        <dbReference type="ARBA" id="ARBA00001974"/>
    </source>
</evidence>
<dbReference type="InterPro" id="IPR036485">
    <property type="entry name" value="Glu_synth_asu_C_sf"/>
</dbReference>
<dbReference type="NCBIfam" id="NF008730">
    <property type="entry name" value="PRK11750.1"/>
    <property type="match status" value="1"/>
</dbReference>
<dbReference type="FunFam" id="2.160.20.60:FF:000001">
    <property type="entry name" value="Glutamate synthase, large subunit"/>
    <property type="match status" value="1"/>
</dbReference>
<dbReference type="Gene3D" id="2.160.20.60">
    <property type="entry name" value="Glutamate synthase, alpha subunit, C-terminal domain"/>
    <property type="match status" value="1"/>
</dbReference>
<dbReference type="SUPFAM" id="SSF56235">
    <property type="entry name" value="N-terminal nucleophile aminohydrolases (Ntn hydrolases)"/>
    <property type="match status" value="1"/>
</dbReference>
<comment type="cofactor">
    <cofactor evidence="3">
        <name>FAD</name>
        <dbReference type="ChEBI" id="CHEBI:57692"/>
    </cofactor>
</comment>
<evidence type="ECO:0000256" key="4">
    <source>
        <dbReference type="ARBA" id="ARBA00009716"/>
    </source>
</evidence>
<dbReference type="Gene3D" id="3.20.20.70">
    <property type="entry name" value="Aldolase class I"/>
    <property type="match status" value="2"/>
</dbReference>
<dbReference type="Pfam" id="PF04898">
    <property type="entry name" value="Glu_syn_central"/>
    <property type="match status" value="1"/>
</dbReference>
<feature type="domain" description="Glutamine amidotransferase type-2" evidence="18">
    <location>
        <begin position="47"/>
        <end position="452"/>
    </location>
</feature>
<dbReference type="FunFam" id="3.60.20.10:FF:000001">
    <property type="entry name" value="Glutamate synthase, large subunit"/>
    <property type="match status" value="1"/>
</dbReference>
<dbReference type="CDD" id="cd00713">
    <property type="entry name" value="GltS"/>
    <property type="match status" value="1"/>
</dbReference>
<dbReference type="Pfam" id="PF01493">
    <property type="entry name" value="GXGXG"/>
    <property type="match status" value="1"/>
</dbReference>
<dbReference type="InterPro" id="IPR002489">
    <property type="entry name" value="Glu_synth_asu_C"/>
</dbReference>
<keyword evidence="5" id="KW-0028">Amino-acid biosynthesis</keyword>
<evidence type="ECO:0000256" key="6">
    <source>
        <dbReference type="ARBA" id="ARBA00022630"/>
    </source>
</evidence>
<dbReference type="PROSITE" id="PS51278">
    <property type="entry name" value="GATASE_TYPE_2"/>
    <property type="match status" value="1"/>
</dbReference>
<sequence>MTEVRNTFESHLNDSQSDGSNTGFAVPDFSDVAERGLYVPELERDACGVGMVANITGERSHEIVNQALEVLVNLDHRGAAGADPLTGDGAGITIQMPDAFMRKVAGEAGIELPAERRYGVAMSFLPVDDKLNAAARAALEASATENGLTVLGWRDVPVDPNSAGVTASAIMPKFAQMFVAAPDGVEEDAFERVMYLARKSTEKNFVNGESDPTTKETLLREFYVCSFSARTLIYKGMLLTHQLGEFYLDLKDESMVSAFGLVHSRFSTNTLGSWKLAHPYRMLAHNGEINTVRGNRNWMQARERSIDSPFFGDKIDQLTPICEADDASDTASLDNVFELLRMTGRSVEHTAAMMMPAAWNGHESMPQNVKDFYEYHGNLMEPWDGPAMIVFTDGDAVGAVLDRNGLRPFRYWVTKDNLLVMASEAGVLNIDPDRIKYRSRLEPGRMFLIDFEEQRIVEPDEVIDRIASENPYGEWLEENRATIDSLPDAPNVPEADIDTLVDRQMAFGYSREDLHMLVRPMAITGHQPQGSMGNDAPLAVLSDKPQNMFAYFKQAFAQVSNPPLDAIREKLITQRAVPAGRRPNIFETTSVHCQTLRIDHPILRNGELAKIKASTVPGVNAKTISTLFPTAGGAEALNAALDRIRSEASQAIEDGYTLLILSDRGIDSENAFVPSLLATSAVHHHLIRERNRAQADIIVESGEPREVHHFATLFGYGASAINPYLALETIAGLRLRPTAEEKIPSQDTAEENFREAIEEGVVKTMAKMGISTLQGYIGAQVFEALGLSQELVDEYFTWTVSRISGIGINEIALDILANHSRAYADDNIPSNLKLDMGGLYLWRATGERHMWNPDTIALLQDAVRRNDGDVFKQFESASNKEGDEHITIRNMLEPIYGDEISIDEVEPAEKIVERFATGAISLGSISREAHETLAVATNRINARSNTGEGGEDPERFTPEANGDSRSSAIKQIASGRFGVTTNYLSNAKDLQIKMAQGAKPGEGGEIPGRKISDYIAYIRKTTPGVELISPPPHHDIYSIEDLAQLIHDLKNVNPDSRVHVKLVSVAGVGIIAAGVAKGKGDVVLISGDSGGTGASPLSSIRHAGLPWELGLAETQQVLVANGLRDRITVQTDGQMKTSLDVLVGALLGAEEWGIATGALISMGCIMLRKCHLNTCSVGVATQDPELRKKFTGTPDAVVNYFMFLAEGLRELMAKLGFRTVNEMIGRVDKLKVREDITHWKAKTLDLSPILMKPEVLPQDHTYQQILQDHGLDKALDNELIELARPAIDNGDKVEATLPVTNVNRTVGATLSGVIAKKTGEEGLPDGSINFTFQGSAGQSFGAWVVKGITFKVEGDANDYFGKGLSGGRLVITPPQNSAYEAKDNIIIGNVALYGSTGGEAYVNGLAGERFAVRNSAASAVVEGIGDHGCEYMTGGRVAILGPAGRNFGAGMSGGVAYVIDEDGSFGSHFNDSIADLLDVEAGSADDAELKEMIEKHVQYTGSKVGSELLADWANSVTKFKKVFPRDYARVLRGRAAASESTDSKEGVGSRG</sequence>
<comment type="cofactor">
    <cofactor evidence="1">
        <name>FMN</name>
        <dbReference type="ChEBI" id="CHEBI:58210"/>
    </cofactor>
</comment>
<evidence type="ECO:0000256" key="5">
    <source>
        <dbReference type="ARBA" id="ARBA00022605"/>
    </source>
</evidence>
<evidence type="ECO:0000256" key="2">
    <source>
        <dbReference type="ARBA" id="ARBA00001927"/>
    </source>
</evidence>
<organism evidence="20 21">
    <name type="scientific">Candidatus Lucifugimonas marina</name>
    <dbReference type="NCBI Taxonomy" id="3038979"/>
    <lineage>
        <taxon>Bacteria</taxon>
        <taxon>Bacillati</taxon>
        <taxon>Chloroflexota</taxon>
        <taxon>Dehalococcoidia</taxon>
        <taxon>SAR202 cluster</taxon>
        <taxon>Candidatus Lucifugimonadales</taxon>
        <taxon>Candidatus Lucifugimonadaceae</taxon>
        <taxon>Candidatus Lucifugimonas</taxon>
    </lineage>
</organism>
<dbReference type="Pfam" id="PF00310">
    <property type="entry name" value="GATase_2"/>
    <property type="match status" value="1"/>
</dbReference>
<keyword evidence="13" id="KW-0411">Iron-sulfur</keyword>
<keyword evidence="12" id="KW-0408">Iron</keyword>
<evidence type="ECO:0000256" key="12">
    <source>
        <dbReference type="ARBA" id="ARBA00023004"/>
    </source>
</evidence>
<dbReference type="InterPro" id="IPR017932">
    <property type="entry name" value="GATase_2_dom"/>
</dbReference>
<evidence type="ECO:0000256" key="11">
    <source>
        <dbReference type="ARBA" id="ARBA00023002"/>
    </source>
</evidence>
<keyword evidence="7" id="KW-0288">FMN</keyword>
<dbReference type="InterPro" id="IPR029055">
    <property type="entry name" value="Ntn_hydrolases_N"/>
</dbReference>
<feature type="region of interest" description="Disordered" evidence="17">
    <location>
        <begin position="1"/>
        <end position="26"/>
    </location>
</feature>
<dbReference type="EMBL" id="WMBE01000003">
    <property type="protein sequence ID" value="MDG0867320.1"/>
    <property type="molecule type" value="Genomic_DNA"/>
</dbReference>
<keyword evidence="14" id="KW-0314">Glutamate biosynthesis</keyword>
<dbReference type="PANTHER" id="PTHR11938:SF133">
    <property type="entry name" value="GLUTAMATE SYNTHASE (NADH)"/>
    <property type="match status" value="1"/>
</dbReference>
<dbReference type="GO" id="GO:0051538">
    <property type="term" value="F:3 iron, 4 sulfur cluster binding"/>
    <property type="evidence" value="ECO:0007669"/>
    <property type="project" value="UniProtKB-KW"/>
</dbReference>
<reference evidence="21" key="3">
    <citation type="submission" date="2023-06" db="EMBL/GenBank/DDBJ databases">
        <title>Pangenomics reveal diversification of enzyme families and niche specialization in globally abundant SAR202 bacteria.</title>
        <authorList>
            <person name="Saw J.H.W."/>
        </authorList>
    </citation>
    <scope>NUCLEOTIDE SEQUENCE [LARGE SCALE GENOMIC DNA]</scope>
    <source>
        <strain evidence="21">JH1073</strain>
    </source>
</reference>
<dbReference type="InterPro" id="IPR002932">
    <property type="entry name" value="Glu_synthdom"/>
</dbReference>
<dbReference type="Pfam" id="PF01645">
    <property type="entry name" value="Glu_synthase"/>
    <property type="match status" value="1"/>
</dbReference>
<dbReference type="EMBL" id="CP046147">
    <property type="protein sequence ID" value="WFG40292.1"/>
    <property type="molecule type" value="Genomic_DNA"/>
</dbReference>
<dbReference type="EC" id="1.4.1.13" evidence="20"/>
<evidence type="ECO:0000256" key="1">
    <source>
        <dbReference type="ARBA" id="ARBA00001917"/>
    </source>
</evidence>
<evidence type="ECO:0000256" key="17">
    <source>
        <dbReference type="SAM" id="MobiDB-lite"/>
    </source>
</evidence>
<evidence type="ECO:0000256" key="8">
    <source>
        <dbReference type="ARBA" id="ARBA00022723"/>
    </source>
</evidence>
<reference evidence="20" key="2">
    <citation type="journal article" date="2023" name="Nat. Commun.">
        <title>Cultivation of marine bacteria of the SAR202 clade.</title>
        <authorList>
            <person name="Lim Y."/>
            <person name="Seo J.H."/>
            <person name="Giovannoni S.J."/>
            <person name="Kang I."/>
            <person name="Cho J.C."/>
        </authorList>
    </citation>
    <scope>NUCLEOTIDE SEQUENCE</scope>
    <source>
        <strain evidence="20">JH1073</strain>
    </source>
</reference>
<keyword evidence="15" id="KW-0003">3Fe-4S</keyword>
<keyword evidence="6" id="KW-0285">Flavoprotein</keyword>
<evidence type="ECO:0000256" key="15">
    <source>
        <dbReference type="ARBA" id="ARBA00023291"/>
    </source>
</evidence>
<feature type="region of interest" description="Disordered" evidence="17">
    <location>
        <begin position="940"/>
        <end position="965"/>
    </location>
</feature>